<dbReference type="Proteomes" id="UP000222788">
    <property type="component" value="Unassembled WGS sequence"/>
</dbReference>
<dbReference type="OrthoDB" id="412788at2759"/>
<evidence type="ECO:0000313" key="3">
    <source>
        <dbReference type="EMBL" id="PHH51319.1"/>
    </source>
</evidence>
<dbReference type="InterPro" id="IPR044053">
    <property type="entry name" value="AsaB-like"/>
</dbReference>
<protein>
    <recommendedName>
        <fullName evidence="5">Methyltransferase</fullName>
    </recommendedName>
</protein>
<evidence type="ECO:0000313" key="4">
    <source>
        <dbReference type="Proteomes" id="UP000222788"/>
    </source>
</evidence>
<dbReference type="AlphaFoldDB" id="A0A2C5WL12"/>
<accession>A0A2C5WL12</accession>
<sequence>MAAISTVPTPAPTSSASQIPRGDVHATLNFYRAPSDGSPPVNYVSANGHKTNFGEDPQRVLIRDLRGHPAPALDIEGFQLVRPDGIGAGGLETAPESVLTSATAAIAAGAHDQDETDAAIRTVYYPEVEALLLASIPGANKIHIFDHTIRRAVPGAPRGPVAMVHIDQTLSSVQKRVRRHLPEDADELLRGRYRIINVWRPIGAAVESHPLAFATSSSVSDADILPVRHQYENGYAGETAAVKFNPAQEWWYLSGVTLEERILIECFDSEALKDGSQVKGGRTPHTAFEHPETAADARPRESIEVRALVFGP</sequence>
<proteinExistence type="inferred from homology"/>
<evidence type="ECO:0000256" key="1">
    <source>
        <dbReference type="ARBA" id="ARBA00023604"/>
    </source>
</evidence>
<dbReference type="EMBL" id="APWK03000097">
    <property type="protein sequence ID" value="PHH51319.1"/>
    <property type="molecule type" value="Genomic_DNA"/>
</dbReference>
<dbReference type="NCBIfam" id="NF041278">
    <property type="entry name" value="CmcJ_NvfI_EfuI"/>
    <property type="match status" value="1"/>
</dbReference>
<dbReference type="GO" id="GO:0016491">
    <property type="term" value="F:oxidoreductase activity"/>
    <property type="evidence" value="ECO:0007669"/>
    <property type="project" value="InterPro"/>
</dbReference>
<comment type="caution">
    <text evidence="3">The sequence shown here is derived from an EMBL/GenBank/DDBJ whole genome shotgun (WGS) entry which is preliminary data.</text>
</comment>
<feature type="compositionally biased region" description="Polar residues" evidence="2">
    <location>
        <begin position="1"/>
        <end position="18"/>
    </location>
</feature>
<evidence type="ECO:0000256" key="2">
    <source>
        <dbReference type="SAM" id="MobiDB-lite"/>
    </source>
</evidence>
<reference evidence="3 4" key="1">
    <citation type="journal article" date="2013" name="Fungal Biol.">
        <title>Analysis of microsatellite markers in the genome of the plant pathogen Ceratocystis fimbriata.</title>
        <authorList>
            <person name="Simpson M.C."/>
            <person name="Wilken P.M."/>
            <person name="Coetzee M.P."/>
            <person name="Wingfield M.J."/>
            <person name="Wingfield B.D."/>
        </authorList>
    </citation>
    <scope>NUCLEOTIDE SEQUENCE [LARGE SCALE GENOMIC DNA]</scope>
    <source>
        <strain evidence="3 4">CBS 114723</strain>
    </source>
</reference>
<dbReference type="STRING" id="1035309.A0A2C5WL12"/>
<evidence type="ECO:0008006" key="5">
    <source>
        <dbReference type="Google" id="ProtNLM"/>
    </source>
</evidence>
<dbReference type="PANTHER" id="PTHR34598">
    <property type="entry name" value="BLL6449 PROTEIN"/>
    <property type="match status" value="1"/>
</dbReference>
<keyword evidence="4" id="KW-1185">Reference proteome</keyword>
<name>A0A2C5WL12_9PEZI</name>
<comment type="similarity">
    <text evidence="1">Belongs to the asaB hydroxylase/desaturase family.</text>
</comment>
<dbReference type="PANTHER" id="PTHR34598:SF1">
    <property type="entry name" value="PUTATIVE (AFU_ORTHOLOGUE AFUA_3G13140)-RELATED"/>
    <property type="match status" value="1"/>
</dbReference>
<reference evidence="3 4" key="2">
    <citation type="journal article" date="2013" name="IMA Fungus">
        <title>IMA Genome-F 1: Ceratocystis fimbriata: Draft nuclear genome sequence for the plant pathogen, Ceratocystis fimbriata.</title>
        <authorList>
            <person name="Wilken P.M."/>
            <person name="Steenkamp E.T."/>
            <person name="Wingfield M.J."/>
            <person name="de Beer Z.W."/>
            <person name="Wingfield B.D."/>
        </authorList>
    </citation>
    <scope>NUCLEOTIDE SEQUENCE [LARGE SCALE GENOMIC DNA]</scope>
    <source>
        <strain evidence="3 4">CBS 114723</strain>
    </source>
</reference>
<organism evidence="3 4">
    <name type="scientific">Ceratocystis fimbriata CBS 114723</name>
    <dbReference type="NCBI Taxonomy" id="1035309"/>
    <lineage>
        <taxon>Eukaryota</taxon>
        <taxon>Fungi</taxon>
        <taxon>Dikarya</taxon>
        <taxon>Ascomycota</taxon>
        <taxon>Pezizomycotina</taxon>
        <taxon>Sordariomycetes</taxon>
        <taxon>Hypocreomycetidae</taxon>
        <taxon>Microascales</taxon>
        <taxon>Ceratocystidaceae</taxon>
        <taxon>Ceratocystis</taxon>
    </lineage>
</organism>
<gene>
    <name evidence="3" type="ORF">CFIMG_008720RA00001</name>
</gene>
<feature type="region of interest" description="Disordered" evidence="2">
    <location>
        <begin position="1"/>
        <end position="21"/>
    </location>
</feature>